<dbReference type="AlphaFoldDB" id="D5EK31"/>
<dbReference type="STRING" id="583355.Caka_1761"/>
<keyword evidence="10" id="KW-1185">Reference proteome</keyword>
<feature type="transmembrane region" description="Helical" evidence="7">
    <location>
        <begin position="321"/>
        <end position="344"/>
    </location>
</feature>
<feature type="transmembrane region" description="Helical" evidence="7">
    <location>
        <begin position="129"/>
        <end position="147"/>
    </location>
</feature>
<protein>
    <submittedName>
        <fullName evidence="9">Carbon starvation protein CstA</fullName>
    </submittedName>
</protein>
<dbReference type="HOGENOM" id="CLU_010531_4_1_0"/>
<evidence type="ECO:0000256" key="3">
    <source>
        <dbReference type="ARBA" id="ARBA00022475"/>
    </source>
</evidence>
<keyword evidence="5 7" id="KW-1133">Transmembrane helix</keyword>
<evidence type="ECO:0000256" key="7">
    <source>
        <dbReference type="SAM" id="Phobius"/>
    </source>
</evidence>
<feature type="transmembrane region" description="Helical" evidence="7">
    <location>
        <begin position="356"/>
        <end position="384"/>
    </location>
</feature>
<keyword evidence="3" id="KW-1003">Cell membrane</keyword>
<dbReference type="GO" id="GO:0005886">
    <property type="term" value="C:plasma membrane"/>
    <property type="evidence" value="ECO:0007669"/>
    <property type="project" value="UniProtKB-SubCell"/>
</dbReference>
<feature type="transmembrane region" description="Helical" evidence="7">
    <location>
        <begin position="241"/>
        <end position="261"/>
    </location>
</feature>
<gene>
    <name evidence="9" type="ordered locus">Caka_1761</name>
</gene>
<feature type="transmembrane region" description="Helical" evidence="7">
    <location>
        <begin position="215"/>
        <end position="234"/>
    </location>
</feature>
<sequence length="537" mass="57386">MLLALLLLSSILLIVAYRFYGVFLEKRCRIEPERETPACEINDGVDYVPTRASVLFGHHFSSIAGAGPIVGPIIAASVFGWLPTWIWIIIGSIFVGGVHDFGSTLMSLRYGGRSITSTCRKLVGETTGKLFLIFVLLALVYVIVVFLDLTVAGFVKQPAVATASGWFIVVALAFGLVARKSGISYKIVIPAFVLLTYLGMWVGVEFPATGVSKNVWMAAVLVYCYCAAILPVSVLMQPRDFLSATFLYAIMLLGVVGLFAHGGGFELPVYTSFAPKEWHTMVPFLFITVACGACSGFHSIVSSGTTSKQIQTEKDVKKVSYGAMLVEGLLAVFALACIGVVGSMDGGPVATFSKGAAVFFSALHIPLGVGETFATLAVSTFLLTTLDTCTRLTRFLVEELFDWRGASSRYLGTLLVLALPAVAAFGTFTAPDGTVLPVWKAIWPLFGSTNQLLAALALITFVVFLKHRRIAFGFAIVPAAVMAVMPIAGLVMMVFQHGPFSMLGGIALAMVLLGLYVTAMSVKFVLKDNAVPEGAEA</sequence>
<accession>D5EK31</accession>
<keyword evidence="6 7" id="KW-0472">Membrane</keyword>
<feature type="transmembrane region" description="Helical" evidence="7">
    <location>
        <begin position="159"/>
        <end position="178"/>
    </location>
</feature>
<feature type="transmembrane region" description="Helical" evidence="7">
    <location>
        <begin position="281"/>
        <end position="301"/>
    </location>
</feature>
<dbReference type="OrthoDB" id="9761224at2"/>
<dbReference type="KEGG" id="caa:Caka_1761"/>
<dbReference type="eggNOG" id="COG1966">
    <property type="taxonomic scope" value="Bacteria"/>
</dbReference>
<dbReference type="PANTHER" id="PTHR30252:SF0">
    <property type="entry name" value="PEPTIDE TRANSPORTER CSTA"/>
    <property type="match status" value="1"/>
</dbReference>
<feature type="transmembrane region" description="Helical" evidence="7">
    <location>
        <begin position="410"/>
        <end position="430"/>
    </location>
</feature>
<feature type="transmembrane region" description="Helical" evidence="7">
    <location>
        <begin position="500"/>
        <end position="519"/>
    </location>
</feature>
<dbReference type="InterPro" id="IPR003706">
    <property type="entry name" value="CstA_N"/>
</dbReference>
<organism evidence="9 10">
    <name type="scientific">Coraliomargarita akajimensis (strain DSM 45221 / IAM 15411 / JCM 23193 / KCTC 12865 / 04OKA010-24)</name>
    <dbReference type="NCBI Taxonomy" id="583355"/>
    <lineage>
        <taxon>Bacteria</taxon>
        <taxon>Pseudomonadati</taxon>
        <taxon>Verrucomicrobiota</taxon>
        <taxon>Opitutia</taxon>
        <taxon>Puniceicoccales</taxon>
        <taxon>Coraliomargaritaceae</taxon>
        <taxon>Coraliomargarita</taxon>
    </lineage>
</organism>
<evidence type="ECO:0000313" key="9">
    <source>
        <dbReference type="EMBL" id="ADE54780.1"/>
    </source>
</evidence>
<dbReference type="Pfam" id="PF02554">
    <property type="entry name" value="CstA"/>
    <property type="match status" value="2"/>
</dbReference>
<feature type="transmembrane region" description="Helical" evidence="7">
    <location>
        <begin position="85"/>
        <end position="108"/>
    </location>
</feature>
<feature type="transmembrane region" description="Helical" evidence="7">
    <location>
        <begin position="185"/>
        <end position="203"/>
    </location>
</feature>
<reference evidence="9 10" key="1">
    <citation type="journal article" date="2010" name="Stand. Genomic Sci.">
        <title>Complete genome sequence of Coraliomargarita akajimensis type strain (04OKA010-24).</title>
        <authorList>
            <person name="Mavromatis K."/>
            <person name="Abt B."/>
            <person name="Brambilla E."/>
            <person name="Lapidus A."/>
            <person name="Copeland A."/>
            <person name="Deshpande S."/>
            <person name="Nolan M."/>
            <person name="Lucas S."/>
            <person name="Tice H."/>
            <person name="Cheng J.F."/>
            <person name="Han C."/>
            <person name="Detter J.C."/>
            <person name="Woyke T."/>
            <person name="Goodwin L."/>
            <person name="Pitluck S."/>
            <person name="Held B."/>
            <person name="Brettin T."/>
            <person name="Tapia R."/>
            <person name="Ivanova N."/>
            <person name="Mikhailova N."/>
            <person name="Pati A."/>
            <person name="Liolios K."/>
            <person name="Chen A."/>
            <person name="Palaniappan K."/>
            <person name="Land M."/>
            <person name="Hauser L."/>
            <person name="Chang Y.J."/>
            <person name="Jeffries C.D."/>
            <person name="Rohde M."/>
            <person name="Goker M."/>
            <person name="Bristow J."/>
            <person name="Eisen J.A."/>
            <person name="Markowitz V."/>
            <person name="Hugenholtz P."/>
            <person name="Klenk H.P."/>
            <person name="Kyrpides N.C."/>
        </authorList>
    </citation>
    <scope>NUCLEOTIDE SEQUENCE [LARGE SCALE GENOMIC DNA]</scope>
    <source>
        <strain evidence="10">DSM 45221 / IAM 15411 / JCM 23193 / KCTC 12865</strain>
    </source>
</reference>
<evidence type="ECO:0000259" key="8">
    <source>
        <dbReference type="Pfam" id="PF02554"/>
    </source>
</evidence>
<dbReference type="GO" id="GO:0009267">
    <property type="term" value="P:cellular response to starvation"/>
    <property type="evidence" value="ECO:0007669"/>
    <property type="project" value="InterPro"/>
</dbReference>
<dbReference type="RefSeq" id="WP_013043502.1">
    <property type="nucleotide sequence ID" value="NC_014008.1"/>
</dbReference>
<evidence type="ECO:0000256" key="6">
    <source>
        <dbReference type="ARBA" id="ARBA00023136"/>
    </source>
</evidence>
<feature type="domain" description="CstA N-terminal" evidence="8">
    <location>
        <begin position="3"/>
        <end position="341"/>
    </location>
</feature>
<name>D5EK31_CORAD</name>
<dbReference type="Proteomes" id="UP000000925">
    <property type="component" value="Chromosome"/>
</dbReference>
<comment type="subcellular location">
    <subcellularLocation>
        <location evidence="1">Cell membrane</location>
        <topology evidence="1">Multi-pass membrane protein</topology>
    </subcellularLocation>
</comment>
<evidence type="ECO:0000313" key="10">
    <source>
        <dbReference type="Proteomes" id="UP000000925"/>
    </source>
</evidence>
<dbReference type="InterPro" id="IPR051605">
    <property type="entry name" value="CstA"/>
</dbReference>
<feature type="domain" description="CstA N-terminal" evidence="8">
    <location>
        <begin position="346"/>
        <end position="486"/>
    </location>
</feature>
<evidence type="ECO:0000256" key="4">
    <source>
        <dbReference type="ARBA" id="ARBA00022692"/>
    </source>
</evidence>
<evidence type="ECO:0000256" key="1">
    <source>
        <dbReference type="ARBA" id="ARBA00004651"/>
    </source>
</evidence>
<feature type="transmembrane region" description="Helical" evidence="7">
    <location>
        <begin position="472"/>
        <end position="494"/>
    </location>
</feature>
<keyword evidence="4 7" id="KW-0812">Transmembrane</keyword>
<proteinExistence type="inferred from homology"/>
<dbReference type="PANTHER" id="PTHR30252">
    <property type="entry name" value="INNER MEMBRANE PEPTIDE TRANSPORTER"/>
    <property type="match status" value="1"/>
</dbReference>
<evidence type="ECO:0000256" key="5">
    <source>
        <dbReference type="ARBA" id="ARBA00022989"/>
    </source>
</evidence>
<dbReference type="EMBL" id="CP001998">
    <property type="protein sequence ID" value="ADE54780.1"/>
    <property type="molecule type" value="Genomic_DNA"/>
</dbReference>
<comment type="similarity">
    <text evidence="2">Belongs to the peptide transporter carbon starvation (CstA) (TC 2.A.114) family.</text>
</comment>
<evidence type="ECO:0000256" key="2">
    <source>
        <dbReference type="ARBA" id="ARBA00007755"/>
    </source>
</evidence>
<feature type="transmembrane region" description="Helical" evidence="7">
    <location>
        <begin position="442"/>
        <end position="465"/>
    </location>
</feature>